<feature type="domain" description="N-acetyltransferase" evidence="1">
    <location>
        <begin position="6"/>
        <end position="92"/>
    </location>
</feature>
<dbReference type="Gene3D" id="3.40.630.30">
    <property type="match status" value="1"/>
</dbReference>
<accession>A0A238Z9J5</accession>
<evidence type="ECO:0000313" key="2">
    <source>
        <dbReference type="EMBL" id="SNR79739.1"/>
    </source>
</evidence>
<dbReference type="SUPFAM" id="SSF55729">
    <property type="entry name" value="Acyl-CoA N-acyltransferases (Nat)"/>
    <property type="match status" value="1"/>
</dbReference>
<dbReference type="EMBL" id="FZNO01000026">
    <property type="protein sequence ID" value="SNR79739.1"/>
    <property type="molecule type" value="Genomic_DNA"/>
</dbReference>
<dbReference type="CDD" id="cd04301">
    <property type="entry name" value="NAT_SF"/>
    <property type="match status" value="1"/>
</dbReference>
<dbReference type="PROSITE" id="PS51729">
    <property type="entry name" value="GNAT_YJDJ"/>
    <property type="match status" value="1"/>
</dbReference>
<dbReference type="Pfam" id="PF14542">
    <property type="entry name" value="Acetyltransf_CG"/>
    <property type="match status" value="1"/>
</dbReference>
<organism evidence="2 3">
    <name type="scientific">Blastococcus mobilis</name>
    <dbReference type="NCBI Taxonomy" id="1938746"/>
    <lineage>
        <taxon>Bacteria</taxon>
        <taxon>Bacillati</taxon>
        <taxon>Actinomycetota</taxon>
        <taxon>Actinomycetes</taxon>
        <taxon>Geodermatophilales</taxon>
        <taxon>Geodermatophilaceae</taxon>
        <taxon>Blastococcus</taxon>
    </lineage>
</organism>
<proteinExistence type="predicted"/>
<reference evidence="2 3" key="1">
    <citation type="submission" date="2017-06" db="EMBL/GenBank/DDBJ databases">
        <authorList>
            <person name="Kim H.J."/>
            <person name="Triplett B.A."/>
        </authorList>
    </citation>
    <scope>NUCLEOTIDE SEQUENCE [LARGE SCALE GENOMIC DNA]</scope>
    <source>
        <strain evidence="2 3">DSM 44272</strain>
    </source>
</reference>
<dbReference type="InterPro" id="IPR031165">
    <property type="entry name" value="GNAT_YJDJ"/>
</dbReference>
<dbReference type="RefSeq" id="WP_089338251.1">
    <property type="nucleotide sequence ID" value="NZ_FZNO01000026.1"/>
</dbReference>
<dbReference type="Proteomes" id="UP000198403">
    <property type="component" value="Unassembled WGS sequence"/>
</dbReference>
<dbReference type="OrthoDB" id="5405911at2"/>
<name>A0A238Z9J5_9ACTN</name>
<sequence>MRITVVDRPDLARFQLRIDDEVLGWASYHVADDAMTLPYTEVDPSRHGRGLGTILIRGVLIAARQRRLRLQPYCPFVRHVLRAHPAELDLVAAADRSLFGLPPAQPDRA</sequence>
<evidence type="ECO:0000313" key="3">
    <source>
        <dbReference type="Proteomes" id="UP000198403"/>
    </source>
</evidence>
<dbReference type="AlphaFoldDB" id="A0A238Z9J5"/>
<dbReference type="InterPro" id="IPR016181">
    <property type="entry name" value="Acyl_CoA_acyltransferase"/>
</dbReference>
<gene>
    <name evidence="2" type="ORF">SAMN06272737_12628</name>
</gene>
<keyword evidence="3" id="KW-1185">Reference proteome</keyword>
<protein>
    <recommendedName>
        <fullName evidence="1">N-acetyltransferase domain-containing protein</fullName>
    </recommendedName>
</protein>
<evidence type="ECO:0000259" key="1">
    <source>
        <dbReference type="PROSITE" id="PS51729"/>
    </source>
</evidence>